<dbReference type="CDD" id="cd00831">
    <property type="entry name" value="CHS_like"/>
    <property type="match status" value="1"/>
</dbReference>
<feature type="domain" description="Chalcone/stilbene synthase N-terminal" evidence="5">
    <location>
        <begin position="89"/>
        <end position="222"/>
    </location>
</feature>
<evidence type="ECO:0000256" key="3">
    <source>
        <dbReference type="ARBA" id="ARBA00023315"/>
    </source>
</evidence>
<dbReference type="InterPro" id="IPR012328">
    <property type="entry name" value="Chalcone/stilbene_synt_C"/>
</dbReference>
<dbReference type="InterPro" id="IPR001099">
    <property type="entry name" value="Chalcone/stilbene_synt_N"/>
</dbReference>
<dbReference type="STRING" id="1545044.SAMN05444276_102636"/>
<evidence type="ECO:0000313" key="7">
    <source>
        <dbReference type="EMBL" id="SDW96724.1"/>
    </source>
</evidence>
<dbReference type="PIRSF" id="PIRSF000451">
    <property type="entry name" value="PKS_III"/>
    <property type="match status" value="1"/>
</dbReference>
<dbReference type="InterPro" id="IPR011141">
    <property type="entry name" value="Polyketide_synthase_type-III"/>
</dbReference>
<keyword evidence="2" id="KW-0808">Transferase</keyword>
<dbReference type="Pfam" id="PF00195">
    <property type="entry name" value="Chal_sti_synt_N"/>
    <property type="match status" value="1"/>
</dbReference>
<feature type="active site" description="Acyl-thioester intermediate" evidence="4">
    <location>
        <position position="160"/>
    </location>
</feature>
<dbReference type="PANTHER" id="PTHR11877">
    <property type="entry name" value="HYDROXYMETHYLGLUTARYL-COA SYNTHASE"/>
    <property type="match status" value="1"/>
</dbReference>
<dbReference type="PANTHER" id="PTHR11877:SF99">
    <property type="entry name" value="1,3,6,8-TETRAHYDROXYNAPHTHALENE SYNTHASE"/>
    <property type="match status" value="1"/>
</dbReference>
<dbReference type="RefSeq" id="WP_081969188.1">
    <property type="nucleotide sequence ID" value="NZ_FNNA01000002.1"/>
</dbReference>
<evidence type="ECO:0000259" key="6">
    <source>
        <dbReference type="Pfam" id="PF02797"/>
    </source>
</evidence>
<dbReference type="SUPFAM" id="SSF53901">
    <property type="entry name" value="Thiolase-like"/>
    <property type="match status" value="2"/>
</dbReference>
<reference evidence="8" key="1">
    <citation type="submission" date="2016-10" db="EMBL/GenBank/DDBJ databases">
        <authorList>
            <person name="Varghese N."/>
            <person name="Submissions S."/>
        </authorList>
    </citation>
    <scope>NUCLEOTIDE SEQUENCE [LARGE SCALE GENOMIC DNA]</scope>
    <source>
        <strain evidence="8">DSM 29303</strain>
    </source>
</reference>
<feature type="domain" description="Chalcone/stilbene synthase C-terminal" evidence="6">
    <location>
        <begin position="236"/>
        <end position="352"/>
    </location>
</feature>
<dbReference type="OrthoDB" id="9786288at2"/>
<dbReference type="InterPro" id="IPR016039">
    <property type="entry name" value="Thiolase-like"/>
</dbReference>
<keyword evidence="3" id="KW-0012">Acyltransferase</keyword>
<evidence type="ECO:0000256" key="2">
    <source>
        <dbReference type="ARBA" id="ARBA00022679"/>
    </source>
</evidence>
<dbReference type="GO" id="GO:0016747">
    <property type="term" value="F:acyltransferase activity, transferring groups other than amino-acyl groups"/>
    <property type="evidence" value="ECO:0007669"/>
    <property type="project" value="InterPro"/>
</dbReference>
<evidence type="ECO:0000313" key="8">
    <source>
        <dbReference type="Proteomes" id="UP000182944"/>
    </source>
</evidence>
<dbReference type="EMBL" id="FNNA01000002">
    <property type="protein sequence ID" value="SDW96724.1"/>
    <property type="molecule type" value="Genomic_DNA"/>
</dbReference>
<accession>A0A1H2XWA8</accession>
<protein>
    <submittedName>
        <fullName evidence="7">(2-(2,4-dihydroxy-6-methylphenyl)-2-oxoethyl)-4-hydroxy-2-pyrone synthase</fullName>
    </submittedName>
</protein>
<comment type="similarity">
    <text evidence="1">Belongs to the thiolase-like superfamily. Chalcone/stilbene synthases family.</text>
</comment>
<sequence length="368" mass="37672">MNVPLNTPLPVPQGLVPPAGATVRLMGLATALPPHILRQDEVTARAHALLAPRYPQFDRIAAAFQNAGIDQRGSVVPLDWFGGDHGWQARTEPYLAGATALFRDAAGRALAAAGVTAGEIDVIVTVSSTGVATPTLEARVAGEMGFRADVLRVPVFGLGCAGGVSGLSIARELAAARPGARVLMVAVETCTLLFRMDRMDKADIIATALFGDGAAAVVLASDAPGAAGSGPVLGRGAQHLWPDTLDIMGWSVDDRGLGVIFDRSIPAFVTAEIAAAMAALAPALGDTPVARMVCHPGGAKVVTALEDALALPPGTLDAERAVLRDAGNMSAPTVLFVLERVLAQGARGRLMLAALGPGFTLSAIPLDV</sequence>
<dbReference type="AlphaFoldDB" id="A0A1H2XWA8"/>
<organism evidence="7 8">
    <name type="scientific">Paracoccus sanguinis</name>
    <dbReference type="NCBI Taxonomy" id="1545044"/>
    <lineage>
        <taxon>Bacteria</taxon>
        <taxon>Pseudomonadati</taxon>
        <taxon>Pseudomonadota</taxon>
        <taxon>Alphaproteobacteria</taxon>
        <taxon>Rhodobacterales</taxon>
        <taxon>Paracoccaceae</taxon>
        <taxon>Paracoccus</taxon>
    </lineage>
</organism>
<evidence type="ECO:0000256" key="4">
    <source>
        <dbReference type="PIRSR" id="PIRSR000451-1"/>
    </source>
</evidence>
<evidence type="ECO:0000259" key="5">
    <source>
        <dbReference type="Pfam" id="PF00195"/>
    </source>
</evidence>
<gene>
    <name evidence="7" type="ORF">SAMN05444276_102636</name>
</gene>
<name>A0A1H2XWA8_9RHOB</name>
<keyword evidence="8" id="KW-1185">Reference proteome</keyword>
<dbReference type="Gene3D" id="3.40.47.10">
    <property type="match status" value="2"/>
</dbReference>
<dbReference type="Proteomes" id="UP000182944">
    <property type="component" value="Unassembled WGS sequence"/>
</dbReference>
<evidence type="ECO:0000256" key="1">
    <source>
        <dbReference type="ARBA" id="ARBA00005531"/>
    </source>
</evidence>
<proteinExistence type="inferred from homology"/>
<dbReference type="GO" id="GO:0030639">
    <property type="term" value="P:polyketide biosynthetic process"/>
    <property type="evidence" value="ECO:0007669"/>
    <property type="project" value="TreeGrafter"/>
</dbReference>
<dbReference type="Pfam" id="PF02797">
    <property type="entry name" value="Chal_sti_synt_C"/>
    <property type="match status" value="1"/>
</dbReference>